<accession>A0AAN8WH60</accession>
<proteinExistence type="inferred from homology"/>
<feature type="domain" description="OTU" evidence="9">
    <location>
        <begin position="225"/>
        <end position="348"/>
    </location>
</feature>
<gene>
    <name evidence="10" type="primary">OTUD5_1</name>
    <name evidence="10" type="ORF">SK128_018074</name>
</gene>
<dbReference type="AlphaFoldDB" id="A0AAN8WH60"/>
<dbReference type="PANTHER" id="PTHR12419:SF4">
    <property type="entry name" value="OTU DOMAIN-CONTAINING PROTEIN 5"/>
    <property type="match status" value="1"/>
</dbReference>
<comment type="catalytic activity">
    <reaction evidence="1">
        <text>Thiol-dependent hydrolysis of ester, thioester, amide, peptide and isopeptide bonds formed by the C-terminal Gly of ubiquitin (a 76-residue protein attached to proteins as an intracellular targeting signal).</text>
        <dbReference type="EC" id="3.4.19.12"/>
    </reaction>
</comment>
<evidence type="ECO:0000256" key="8">
    <source>
        <dbReference type="SAM" id="MobiDB-lite"/>
    </source>
</evidence>
<evidence type="ECO:0000256" key="7">
    <source>
        <dbReference type="ARBA" id="ARBA00033460"/>
    </source>
</evidence>
<dbReference type="Gene3D" id="3.90.70.80">
    <property type="match status" value="1"/>
</dbReference>
<evidence type="ECO:0000256" key="5">
    <source>
        <dbReference type="ARBA" id="ARBA00022786"/>
    </source>
</evidence>
<feature type="compositionally biased region" description="Low complexity" evidence="8">
    <location>
        <begin position="528"/>
        <end position="543"/>
    </location>
</feature>
<dbReference type="PROSITE" id="PS50802">
    <property type="entry name" value="OTU"/>
    <property type="match status" value="1"/>
</dbReference>
<keyword evidence="11" id="KW-1185">Reference proteome</keyword>
<evidence type="ECO:0000256" key="2">
    <source>
        <dbReference type="ARBA" id="ARBA00010407"/>
    </source>
</evidence>
<comment type="similarity">
    <text evidence="2">Belongs to the peptidase C85 family.</text>
</comment>
<name>A0AAN8WH60_HALRR</name>
<keyword evidence="5" id="KW-0833">Ubl conjugation pathway</keyword>
<keyword evidence="4" id="KW-0645">Protease</keyword>
<sequence>MTILPKKKPPPQQASSGAPEGENGETSSSVAHQHQIPMATITNHLQAAEGSTRGPLYLSSQSPAPCWPPPPPSATTREEKRPSHASPSHYEDTHESGPSHSKRRYRASPLRSVRPKHRDHREHRGSTSPPYPSTSSGWNVTSVSHTHSHQHSHSHPLPLSSSITPALPPALSPQAGPSQPPDEDDNAHSGYNSGDEYEPWGWNLTAEEWEEKERRFEKKMKKKNLMIKKMREDGACLFRAIADQVYGDQDMHSLVRKQCMDYISMNEDAFAPFLSENFQTYVNRKRQDDCFGNHVELAAMSEMYNRVIEVYFYSVEPINSFQGSFKTDNEPIRVSYHFGTHYNSLVDPYKATVGVGLGLPGYQPGVADKNLMKEATRQSENVVLEQAMLEDKIRATDFEATSEAIEEHVAHESYLQWLRENDKRSKGQRSPTSPSGSGANDRCNRGRASPLQGSQLGESSESARSSPRTSDIARLSPRGSASPRGSSSPRGSASPRSSVSSFGASSSPRSSFSSNKSSSGLEMDPAVPGSSKDPMPSSSGYSSLSDFVVNESASFLNHLPPDMFGLSDYTNAEADILAQALAASQQEYLDSLKNSKDENYDSSSSS</sequence>
<protein>
    <recommendedName>
        <fullName evidence="3">ubiquitinyl hydrolase 1</fullName>
        <ecNumber evidence="3">3.4.19.12</ecNumber>
    </recommendedName>
    <alternativeName>
        <fullName evidence="7">Deubiquitinating enzyme A</fullName>
    </alternativeName>
</protein>
<dbReference type="GO" id="GO:0061578">
    <property type="term" value="F:K63-linked deubiquitinase activity"/>
    <property type="evidence" value="ECO:0007669"/>
    <property type="project" value="TreeGrafter"/>
</dbReference>
<feature type="region of interest" description="Disordered" evidence="8">
    <location>
        <begin position="418"/>
        <end position="543"/>
    </location>
</feature>
<feature type="region of interest" description="Disordered" evidence="8">
    <location>
        <begin position="1"/>
        <end position="195"/>
    </location>
</feature>
<feature type="compositionally biased region" description="Low complexity" evidence="8">
    <location>
        <begin position="133"/>
        <end position="145"/>
    </location>
</feature>
<evidence type="ECO:0000256" key="6">
    <source>
        <dbReference type="ARBA" id="ARBA00022801"/>
    </source>
</evidence>
<dbReference type="EC" id="3.4.19.12" evidence="3"/>
<dbReference type="EMBL" id="JAXCGZ010019629">
    <property type="protein sequence ID" value="KAK7065926.1"/>
    <property type="molecule type" value="Genomic_DNA"/>
</dbReference>
<dbReference type="PANTHER" id="PTHR12419">
    <property type="entry name" value="OTU DOMAIN CONTAINING PROTEIN"/>
    <property type="match status" value="1"/>
</dbReference>
<dbReference type="Proteomes" id="UP001381693">
    <property type="component" value="Unassembled WGS sequence"/>
</dbReference>
<dbReference type="SUPFAM" id="SSF54001">
    <property type="entry name" value="Cysteine proteinases"/>
    <property type="match status" value="1"/>
</dbReference>
<feature type="compositionally biased region" description="Basic residues" evidence="8">
    <location>
        <begin position="113"/>
        <end position="123"/>
    </location>
</feature>
<dbReference type="InterPro" id="IPR003323">
    <property type="entry name" value="OTU_dom"/>
</dbReference>
<feature type="compositionally biased region" description="Low complexity" evidence="8">
    <location>
        <begin position="454"/>
        <end position="520"/>
    </location>
</feature>
<evidence type="ECO:0000256" key="4">
    <source>
        <dbReference type="ARBA" id="ARBA00022670"/>
    </source>
</evidence>
<dbReference type="GO" id="GO:0006508">
    <property type="term" value="P:proteolysis"/>
    <property type="evidence" value="ECO:0007669"/>
    <property type="project" value="UniProtKB-KW"/>
</dbReference>
<dbReference type="GO" id="GO:0016579">
    <property type="term" value="P:protein deubiquitination"/>
    <property type="evidence" value="ECO:0007669"/>
    <property type="project" value="TreeGrafter"/>
</dbReference>
<dbReference type="InterPro" id="IPR038765">
    <property type="entry name" value="Papain-like_cys_pep_sf"/>
</dbReference>
<dbReference type="Pfam" id="PF02338">
    <property type="entry name" value="OTU"/>
    <property type="match status" value="1"/>
</dbReference>
<dbReference type="FunFam" id="3.90.70.80:FF:000018">
    <property type="entry name" value="OTU domain-containing protein 5-B"/>
    <property type="match status" value="1"/>
</dbReference>
<dbReference type="GO" id="GO:0004843">
    <property type="term" value="F:cysteine-type deubiquitinase activity"/>
    <property type="evidence" value="ECO:0007669"/>
    <property type="project" value="UniProtKB-EC"/>
</dbReference>
<evidence type="ECO:0000256" key="1">
    <source>
        <dbReference type="ARBA" id="ARBA00000707"/>
    </source>
</evidence>
<organism evidence="10 11">
    <name type="scientific">Halocaridina rubra</name>
    <name type="common">Hawaiian red shrimp</name>
    <dbReference type="NCBI Taxonomy" id="373956"/>
    <lineage>
        <taxon>Eukaryota</taxon>
        <taxon>Metazoa</taxon>
        <taxon>Ecdysozoa</taxon>
        <taxon>Arthropoda</taxon>
        <taxon>Crustacea</taxon>
        <taxon>Multicrustacea</taxon>
        <taxon>Malacostraca</taxon>
        <taxon>Eumalacostraca</taxon>
        <taxon>Eucarida</taxon>
        <taxon>Decapoda</taxon>
        <taxon>Pleocyemata</taxon>
        <taxon>Caridea</taxon>
        <taxon>Atyoidea</taxon>
        <taxon>Atyidae</taxon>
        <taxon>Halocaridina</taxon>
    </lineage>
</organism>
<evidence type="ECO:0000313" key="10">
    <source>
        <dbReference type="EMBL" id="KAK7065926.1"/>
    </source>
</evidence>
<feature type="compositionally biased region" description="Polar residues" evidence="8">
    <location>
        <begin position="428"/>
        <end position="438"/>
    </location>
</feature>
<evidence type="ECO:0000313" key="11">
    <source>
        <dbReference type="Proteomes" id="UP001381693"/>
    </source>
</evidence>
<dbReference type="CDD" id="cd22752">
    <property type="entry name" value="OTU_OTUD5-like"/>
    <property type="match status" value="1"/>
</dbReference>
<evidence type="ECO:0000256" key="3">
    <source>
        <dbReference type="ARBA" id="ARBA00012759"/>
    </source>
</evidence>
<keyword evidence="6 10" id="KW-0378">Hydrolase</keyword>
<dbReference type="InterPro" id="IPR050704">
    <property type="entry name" value="Peptidase_C85-like"/>
</dbReference>
<reference evidence="10 11" key="1">
    <citation type="submission" date="2023-11" db="EMBL/GenBank/DDBJ databases">
        <title>Halocaridina rubra genome assembly.</title>
        <authorList>
            <person name="Smith C."/>
        </authorList>
    </citation>
    <scope>NUCLEOTIDE SEQUENCE [LARGE SCALE GENOMIC DNA]</scope>
    <source>
        <strain evidence="10">EP-1</strain>
        <tissue evidence="10">Whole</tissue>
    </source>
</reference>
<evidence type="ECO:0000259" key="9">
    <source>
        <dbReference type="PROSITE" id="PS50802"/>
    </source>
</evidence>
<comment type="caution">
    <text evidence="10">The sequence shown here is derived from an EMBL/GenBank/DDBJ whole genome shotgun (WGS) entry which is preliminary data.</text>
</comment>